<dbReference type="PANTHER" id="PTHR12830">
    <property type="entry name" value="ANAPHASE-PROMOTING COMPLEX SUBUNIT 5"/>
    <property type="match status" value="1"/>
</dbReference>
<dbReference type="PANTHER" id="PTHR12830:SF9">
    <property type="entry name" value="ANAPHASE-PROMOTING COMPLEX SUBUNIT 5"/>
    <property type="match status" value="1"/>
</dbReference>
<keyword evidence="3" id="KW-0132">Cell division</keyword>
<dbReference type="Pfam" id="PF12862">
    <property type="entry name" value="ANAPC5"/>
    <property type="match status" value="2"/>
</dbReference>
<dbReference type="AlphaFoldDB" id="A0A1I7W509"/>
<evidence type="ECO:0000313" key="9">
    <source>
        <dbReference type="WBParaSite" id="EN70_9732"/>
    </source>
</evidence>
<dbReference type="GO" id="GO:0070979">
    <property type="term" value="P:protein K11-linked ubiquitination"/>
    <property type="evidence" value="ECO:0007669"/>
    <property type="project" value="TreeGrafter"/>
</dbReference>
<organism evidence="8 9">
    <name type="scientific">Loa loa</name>
    <name type="common">Eye worm</name>
    <name type="synonym">Filaria loa</name>
    <dbReference type="NCBI Taxonomy" id="7209"/>
    <lineage>
        <taxon>Eukaryota</taxon>
        <taxon>Metazoa</taxon>
        <taxon>Ecdysozoa</taxon>
        <taxon>Nematoda</taxon>
        <taxon>Chromadorea</taxon>
        <taxon>Rhabditida</taxon>
        <taxon>Spirurina</taxon>
        <taxon>Spiruromorpha</taxon>
        <taxon>Filarioidea</taxon>
        <taxon>Onchocercidae</taxon>
        <taxon>Loa</taxon>
    </lineage>
</organism>
<proteinExistence type="inferred from homology"/>
<feature type="domain" description="Anaphase-promoting complex subunit 5" evidence="7">
    <location>
        <begin position="355"/>
        <end position="447"/>
    </location>
</feature>
<evidence type="ECO:0000256" key="1">
    <source>
        <dbReference type="ARBA" id="ARBA00007450"/>
    </source>
</evidence>
<keyword evidence="4" id="KW-0498">Mitosis</keyword>
<dbReference type="WBParaSite" id="EN70_9732">
    <property type="protein sequence ID" value="EN70_9732"/>
    <property type="gene ID" value="EN70_9732"/>
</dbReference>
<protein>
    <recommendedName>
        <fullName evidence="2">Anaphase-promoting complex subunit 5</fullName>
    </recommendedName>
</protein>
<dbReference type="STRING" id="7209.A0A1I7W509"/>
<evidence type="ECO:0000259" key="7">
    <source>
        <dbReference type="Pfam" id="PF12862"/>
    </source>
</evidence>
<dbReference type="GO" id="GO:0045842">
    <property type="term" value="P:positive regulation of mitotic metaphase/anaphase transition"/>
    <property type="evidence" value="ECO:0007669"/>
    <property type="project" value="TreeGrafter"/>
</dbReference>
<evidence type="ECO:0000256" key="2">
    <source>
        <dbReference type="ARBA" id="ARBA00016066"/>
    </source>
</evidence>
<evidence type="ECO:0000256" key="5">
    <source>
        <dbReference type="ARBA" id="ARBA00022786"/>
    </source>
</evidence>
<dbReference type="eggNOG" id="ENOG502S8D6">
    <property type="taxonomic scope" value="Eukaryota"/>
</dbReference>
<sequence length="899" mass="102204">MAEDLVHSSFSLDEAFSFVFDNSPGEPVTPYRVEMMHAKNDKVSVVFADEEIFEIFQLAIYLLIRVLDANHRLKPFTHKEQYQLSSLVHSLLNAVNLSFPEMIDMVMAPLKEVSVNLFLEFTTKIDAHRGNVEVLIRRDELFYQPRKLDRLGQPFVLPKSLIGIFVRKLAVTQACQSVTQIQRSHKQWLEWLDDSRPAARSDLFGGYAKNVSNLTASSTSGDTHLAPLIDDIMHLRVTPIKDKATRMSEEFLKASISPASRKKKAVEVGHQDKQCRRSLFRADVPLPPTTLYELQQHPGAQPQLTELLSSSRARALISRQLHALHVSPDDAMEEKQLKAACDFIKKHYPDLPLVHLVDMMNAIRSHNMFEAGEALQQFFDWTAIRINETSNINRSITATDQRPLRYAPLLHARLARVFGYKDHARHFLSEAVHQAQTSHDLVCLRLAEVEQAAINADEDLNSTGENDSADESKTHFISAALLASMSISNGETQESIEEDDKIKAEEADTRAFIKQLNDCATLQNCISLARSANDPKSLREIQNFSMIKGLQMCAGADYGVDRESQSRLVNEAARVISATIKLANGFVDSATSDCNRILYFNPGDQWCQRYDTESHVIAAVNVAYAHALNGQFDEARVLVKRLKMRFTEKNNWQCAFHWKLCESLIEYDRAFFFGDWMAADQWLLIMEQLAPSEAGLRKAILVHSKGDLQESINIAKENVERVKNSKDLRLRLRCDIALAMLYASNNLEHVALSILEQCKHLAYKHSLDTFYAIIMRRIAYIDATEERFDEALRKIEECEWAVKIRCHPLENAFLHMTSSIVYAQKDDISSDTVPQQLNALAAARREFRRASAPLLEKVVLLIAAKLFDRCKQTDERDECAALFCDMEEQYPGQIDWTIL</sequence>
<reference evidence="8" key="1">
    <citation type="submission" date="2012-04" db="EMBL/GenBank/DDBJ databases">
        <title>The Genome Sequence of Loa loa.</title>
        <authorList>
            <consortium name="The Broad Institute Genome Sequencing Platform"/>
            <consortium name="Broad Institute Genome Sequencing Center for Infectious Disease"/>
            <person name="Nutman T.B."/>
            <person name="Fink D.L."/>
            <person name="Russ C."/>
            <person name="Young S."/>
            <person name="Zeng Q."/>
            <person name="Gargeya S."/>
            <person name="Alvarado L."/>
            <person name="Berlin A."/>
            <person name="Chapman S.B."/>
            <person name="Chen Z."/>
            <person name="Freedman E."/>
            <person name="Gellesch M."/>
            <person name="Goldberg J."/>
            <person name="Griggs A."/>
            <person name="Gujja S."/>
            <person name="Heilman E.R."/>
            <person name="Heiman D."/>
            <person name="Howarth C."/>
            <person name="Mehta T."/>
            <person name="Neiman D."/>
            <person name="Pearson M."/>
            <person name="Roberts A."/>
            <person name="Saif S."/>
            <person name="Shea T."/>
            <person name="Shenoy N."/>
            <person name="Sisk P."/>
            <person name="Stolte C."/>
            <person name="Sykes S."/>
            <person name="White J."/>
            <person name="Yandava C."/>
            <person name="Haas B."/>
            <person name="Henn M.R."/>
            <person name="Nusbaum C."/>
            <person name="Birren B."/>
        </authorList>
    </citation>
    <scope>NUCLEOTIDE SEQUENCE [LARGE SCALE GENOMIC DNA]</scope>
</reference>
<keyword evidence="5" id="KW-0833">Ubl conjugation pathway</keyword>
<dbReference type="InterPro" id="IPR026000">
    <property type="entry name" value="Apc5_dom"/>
</dbReference>
<keyword evidence="6" id="KW-0131">Cell cycle</keyword>
<keyword evidence="8" id="KW-1185">Reference proteome</keyword>
<dbReference type="GO" id="GO:0031145">
    <property type="term" value="P:anaphase-promoting complex-dependent catabolic process"/>
    <property type="evidence" value="ECO:0007669"/>
    <property type="project" value="TreeGrafter"/>
</dbReference>
<dbReference type="GO" id="GO:0005680">
    <property type="term" value="C:anaphase-promoting complex"/>
    <property type="evidence" value="ECO:0007669"/>
    <property type="project" value="InterPro"/>
</dbReference>
<comment type="similarity">
    <text evidence="1">Belongs to the APC5 family.</text>
</comment>
<evidence type="ECO:0000256" key="6">
    <source>
        <dbReference type="ARBA" id="ARBA00023306"/>
    </source>
</evidence>
<dbReference type="InterPro" id="IPR037679">
    <property type="entry name" value="Apc5"/>
</dbReference>
<dbReference type="GO" id="GO:0051301">
    <property type="term" value="P:cell division"/>
    <property type="evidence" value="ECO:0007669"/>
    <property type="project" value="UniProtKB-KW"/>
</dbReference>
<feature type="domain" description="Anaphase-promoting complex subunit 5" evidence="7">
    <location>
        <begin position="517"/>
        <end position="542"/>
    </location>
</feature>
<accession>A0A1I7W509</accession>
<name>A0A1I7W509_LOALO</name>
<evidence type="ECO:0000313" key="8">
    <source>
        <dbReference type="Proteomes" id="UP000095285"/>
    </source>
</evidence>
<evidence type="ECO:0000256" key="4">
    <source>
        <dbReference type="ARBA" id="ARBA00022776"/>
    </source>
</evidence>
<evidence type="ECO:0000256" key="3">
    <source>
        <dbReference type="ARBA" id="ARBA00022618"/>
    </source>
</evidence>
<dbReference type="Proteomes" id="UP000095285">
    <property type="component" value="Unassembled WGS sequence"/>
</dbReference>
<reference evidence="9" key="2">
    <citation type="submission" date="2016-11" db="UniProtKB">
        <authorList>
            <consortium name="WormBaseParasite"/>
        </authorList>
    </citation>
    <scope>IDENTIFICATION</scope>
</reference>